<accession>A6DGN5</accession>
<dbReference type="AlphaFoldDB" id="A6DGN5"/>
<gene>
    <name evidence="2" type="ORF">LNTAR_23219</name>
</gene>
<keyword evidence="1" id="KW-0812">Transmembrane</keyword>
<keyword evidence="1" id="KW-0472">Membrane</keyword>
<dbReference type="Proteomes" id="UP000004947">
    <property type="component" value="Unassembled WGS sequence"/>
</dbReference>
<protein>
    <submittedName>
        <fullName evidence="2">Uncharacterized protein</fullName>
    </submittedName>
</protein>
<comment type="caution">
    <text evidence="2">The sequence shown here is derived from an EMBL/GenBank/DDBJ whole genome shotgun (WGS) entry which is preliminary data.</text>
</comment>
<reference evidence="2 3" key="1">
    <citation type="journal article" date="2010" name="J. Bacteriol.">
        <title>Genome sequence of Lentisphaera araneosa HTCC2155T, the type species of the order Lentisphaerales in the phylum Lentisphaerae.</title>
        <authorList>
            <person name="Thrash J.C."/>
            <person name="Cho J.C."/>
            <person name="Vergin K.L."/>
            <person name="Morris R.M."/>
            <person name="Giovannoni S.J."/>
        </authorList>
    </citation>
    <scope>NUCLEOTIDE SEQUENCE [LARGE SCALE GENOMIC DNA]</scope>
    <source>
        <strain evidence="2 3">HTCC2155</strain>
    </source>
</reference>
<dbReference type="EMBL" id="ABCK01000002">
    <property type="protein sequence ID" value="EDM29352.1"/>
    <property type="molecule type" value="Genomic_DNA"/>
</dbReference>
<keyword evidence="3" id="KW-1185">Reference proteome</keyword>
<feature type="transmembrane region" description="Helical" evidence="1">
    <location>
        <begin position="267"/>
        <end position="286"/>
    </location>
</feature>
<keyword evidence="1" id="KW-1133">Transmembrane helix</keyword>
<evidence type="ECO:0000313" key="2">
    <source>
        <dbReference type="EMBL" id="EDM29352.1"/>
    </source>
</evidence>
<dbReference type="RefSeq" id="WP_007277072.1">
    <property type="nucleotide sequence ID" value="NZ_ABCK01000002.1"/>
</dbReference>
<evidence type="ECO:0000313" key="3">
    <source>
        <dbReference type="Proteomes" id="UP000004947"/>
    </source>
</evidence>
<organism evidence="2 3">
    <name type="scientific">Lentisphaera araneosa HTCC2155</name>
    <dbReference type="NCBI Taxonomy" id="313628"/>
    <lineage>
        <taxon>Bacteria</taxon>
        <taxon>Pseudomonadati</taxon>
        <taxon>Lentisphaerota</taxon>
        <taxon>Lentisphaeria</taxon>
        <taxon>Lentisphaerales</taxon>
        <taxon>Lentisphaeraceae</taxon>
        <taxon>Lentisphaera</taxon>
    </lineage>
</organism>
<proteinExistence type="predicted"/>
<name>A6DGN5_9BACT</name>
<sequence length="292" mass="32843">MSQLQDWVSKNNYQIHQDSRSFLSDGAMEMDSLKGADELSNHVSGNYMNQDFEMIEKKTRKRKKHGGYSETEQTLVLFPNSCAGISDFEVIPGILANFLNFIGHGGVIFELAENAQRSSKEMIEKFNKNYKLFPGGVIESGLNSHNVREDKCENVDDIAPLCKTDFFEFFNNKQDLIVEVQGDHLMIHQHNKSFNHSEPNEILELGHKLIQTLYSCHRDQPIRGLSLSQKAFNPKAIFGKLALVAGVMFVLMATLLISAAFVGPRVLLAFPIIILIGGSVIFKTIFKAKSDR</sequence>
<feature type="transmembrane region" description="Helical" evidence="1">
    <location>
        <begin position="237"/>
        <end position="261"/>
    </location>
</feature>
<evidence type="ECO:0000256" key="1">
    <source>
        <dbReference type="SAM" id="Phobius"/>
    </source>
</evidence>